<evidence type="ECO:0000256" key="2">
    <source>
        <dbReference type="ARBA" id="ARBA00006978"/>
    </source>
</evidence>
<comment type="subcellular location">
    <subcellularLocation>
        <location evidence="1 8">Vacuole membrane</location>
        <topology evidence="1 8">Multi-pass membrane protein</topology>
    </subcellularLocation>
</comment>
<evidence type="ECO:0000256" key="1">
    <source>
        <dbReference type="ARBA" id="ARBA00004128"/>
    </source>
</evidence>
<evidence type="ECO:0000313" key="11">
    <source>
        <dbReference type="Proteomes" id="UP000398389"/>
    </source>
</evidence>
<feature type="transmembrane region" description="Helical" evidence="8">
    <location>
        <begin position="502"/>
        <end position="520"/>
    </location>
</feature>
<feature type="transmembrane region" description="Helical" evidence="8">
    <location>
        <begin position="185"/>
        <end position="209"/>
    </location>
</feature>
<keyword evidence="8" id="KW-0029">Amino-acid transport</keyword>
<evidence type="ECO:0000256" key="9">
    <source>
        <dbReference type="SAM" id="MobiDB-lite"/>
    </source>
</evidence>
<feature type="transmembrane region" description="Helical" evidence="8">
    <location>
        <begin position="154"/>
        <end position="173"/>
    </location>
</feature>
<protein>
    <recommendedName>
        <fullName evidence="8">Autophagy-related protein</fullName>
    </recommendedName>
</protein>
<dbReference type="PANTHER" id="PTHR23519">
    <property type="entry name" value="AUTOPHAGY-RELATED PROTEIN 22"/>
    <property type="match status" value="1"/>
</dbReference>
<dbReference type="OrthoDB" id="42657at2759"/>
<feature type="transmembrane region" description="Helical" evidence="8">
    <location>
        <begin position="331"/>
        <end position="349"/>
    </location>
</feature>
<feature type="region of interest" description="Disordered" evidence="9">
    <location>
        <begin position="1"/>
        <end position="38"/>
    </location>
</feature>
<dbReference type="GO" id="GO:0032974">
    <property type="term" value="P:amino acid transmembrane export from vacuole"/>
    <property type="evidence" value="ECO:0007669"/>
    <property type="project" value="TreeGrafter"/>
</dbReference>
<organism evidence="10 11">
    <name type="scientific">Magnusiomyces paraingens</name>
    <dbReference type="NCBI Taxonomy" id="2606893"/>
    <lineage>
        <taxon>Eukaryota</taxon>
        <taxon>Fungi</taxon>
        <taxon>Dikarya</taxon>
        <taxon>Ascomycota</taxon>
        <taxon>Saccharomycotina</taxon>
        <taxon>Dipodascomycetes</taxon>
        <taxon>Dipodascales</taxon>
        <taxon>Dipodascaceae</taxon>
        <taxon>Magnusiomyces</taxon>
    </lineage>
</organism>
<feature type="transmembrane region" description="Helical" evidence="8">
    <location>
        <begin position="369"/>
        <end position="389"/>
    </location>
</feature>
<feature type="transmembrane region" description="Helical" evidence="8">
    <location>
        <begin position="275"/>
        <end position="296"/>
    </location>
</feature>
<dbReference type="InterPro" id="IPR050495">
    <property type="entry name" value="ATG22/LtaA_families"/>
</dbReference>
<keyword evidence="4 8" id="KW-0812">Transmembrane</keyword>
<dbReference type="SUPFAM" id="SSF103473">
    <property type="entry name" value="MFS general substrate transporter"/>
    <property type="match status" value="1"/>
</dbReference>
<proteinExistence type="inferred from homology"/>
<evidence type="ECO:0000256" key="7">
    <source>
        <dbReference type="ARBA" id="ARBA00023136"/>
    </source>
</evidence>
<dbReference type="AlphaFoldDB" id="A0A5E8BUG6"/>
<dbReference type="RefSeq" id="XP_031855039.1">
    <property type="nucleotide sequence ID" value="XM_031999148.1"/>
</dbReference>
<dbReference type="GeneID" id="43583248"/>
<dbReference type="GO" id="GO:0005774">
    <property type="term" value="C:vacuolar membrane"/>
    <property type="evidence" value="ECO:0007669"/>
    <property type="project" value="UniProtKB-SubCell"/>
</dbReference>
<name>A0A5E8BUG6_9ASCO</name>
<dbReference type="InterPro" id="IPR036259">
    <property type="entry name" value="MFS_trans_sf"/>
</dbReference>
<keyword evidence="11" id="KW-1185">Reference proteome</keyword>
<accession>A0A5E8BUG6</accession>
<dbReference type="InterPro" id="IPR024671">
    <property type="entry name" value="Atg22-like"/>
</dbReference>
<keyword evidence="5 8" id="KW-1133">Transmembrane helix</keyword>
<dbReference type="EMBL" id="CABVLU010000003">
    <property type="protein sequence ID" value="VVT55112.1"/>
    <property type="molecule type" value="Genomic_DNA"/>
</dbReference>
<keyword evidence="6 8" id="KW-0072">Autophagy</keyword>
<gene>
    <name evidence="10" type="ORF">SAPINGB_P004433</name>
</gene>
<dbReference type="Proteomes" id="UP000398389">
    <property type="component" value="Unassembled WGS sequence"/>
</dbReference>
<evidence type="ECO:0000256" key="6">
    <source>
        <dbReference type="ARBA" id="ARBA00023006"/>
    </source>
</evidence>
<evidence type="ECO:0000256" key="5">
    <source>
        <dbReference type="ARBA" id="ARBA00022989"/>
    </source>
</evidence>
<evidence type="ECO:0000256" key="3">
    <source>
        <dbReference type="ARBA" id="ARBA00022448"/>
    </source>
</evidence>
<feature type="transmembrane region" description="Helical" evidence="8">
    <location>
        <begin position="230"/>
        <end position="263"/>
    </location>
</feature>
<feature type="transmembrane region" description="Helical" evidence="8">
    <location>
        <begin position="401"/>
        <end position="421"/>
    </location>
</feature>
<evidence type="ECO:0000313" key="10">
    <source>
        <dbReference type="EMBL" id="VVT55112.1"/>
    </source>
</evidence>
<evidence type="ECO:0000256" key="4">
    <source>
        <dbReference type="ARBA" id="ARBA00022692"/>
    </source>
</evidence>
<keyword evidence="3 8" id="KW-0813">Transport</keyword>
<dbReference type="Pfam" id="PF11700">
    <property type="entry name" value="ATG22"/>
    <property type="match status" value="1"/>
</dbReference>
<keyword evidence="7 8" id="KW-0472">Membrane</keyword>
<comment type="caution">
    <text evidence="8">Lacks conserved residue(s) required for the propagation of feature annotation.</text>
</comment>
<feature type="compositionally biased region" description="Basic and acidic residues" evidence="9">
    <location>
        <begin position="9"/>
        <end position="27"/>
    </location>
</feature>
<keyword evidence="8" id="KW-0926">Vacuole</keyword>
<comment type="similarity">
    <text evidence="2 8">Belongs to the ATG22 family.</text>
</comment>
<evidence type="ECO:0000256" key="8">
    <source>
        <dbReference type="RuleBase" id="RU363073"/>
    </source>
</evidence>
<sequence>MSQNLNNTETRELPRSQDDSSSLKEADEANIQELPVQPTTVRDSEEVLKWSTRKSLSVWLLICYSNGPVSSMARSYVPASIQSIANAVGHLKGTDKPCPRKLATGQRCLVKFGNGEIDYNSYSLYIKAITTSIEGLLGIFTTGVADYTNYRRGIMFGTLFLYSASALPAAGLWEKKYSNLVGLAFLYSLMICIDSVYQIIEGSYIPIFMRSRASVKIKGTEPEQIKRKMVLAQGSLVSVLGIVIGNVGGITATLIGVIITYNWGAAASIGYKRFLLAVTIAGCISMVAVSIAFFIFPSVKGLEKPKNVNILTVSVKRFFGLLKDIQKYPEAWKLCIGWVIWNVSYSNFLSVFNLLFRSELGLGTADGEYTVWTLMTMVISTLFSLTWMYAYPRTPLKIKHWAYGFFFISFFANLWGCIGIPDHVNVGFKHRAEFWVFEIFYAGTSSALRSLNRTLYSSLLPEGSEAKFFGLEITMGVAVGWIGSLVNATIQDRTGNLRWPMVPNLFLVLIAAGLYCWVDVDKGMSDAQKVDVVFEGSGPSEVIEEPIEIVREESNDSLKK</sequence>
<dbReference type="PANTHER" id="PTHR23519:SF2">
    <property type="entry name" value="AUTOPHAGY-RELATED PROTEIN 22"/>
    <property type="match status" value="1"/>
</dbReference>
<dbReference type="GO" id="GO:0006914">
    <property type="term" value="P:autophagy"/>
    <property type="evidence" value="ECO:0007669"/>
    <property type="project" value="UniProtKB-KW"/>
</dbReference>
<comment type="function">
    <text evidence="8">Vacuolar effluxer which mediate the efflux of amino acids resulting from autophagic degradation. The release of autophagic amino acids allows the maintenance of protein synthesis and viability during nitrogen starvation.</text>
</comment>
<feature type="transmembrane region" description="Helical" evidence="8">
    <location>
        <begin position="468"/>
        <end position="490"/>
    </location>
</feature>
<reference evidence="10 11" key="1">
    <citation type="submission" date="2019-09" db="EMBL/GenBank/DDBJ databases">
        <authorList>
            <person name="Brejova B."/>
        </authorList>
    </citation>
    <scope>NUCLEOTIDE SEQUENCE [LARGE SCALE GENOMIC DNA]</scope>
</reference>